<evidence type="ECO:0000313" key="3">
    <source>
        <dbReference type="Proteomes" id="UP000282435"/>
    </source>
</evidence>
<accession>A0A3S9SGG9</accession>
<keyword evidence="1" id="KW-0472">Membrane</keyword>
<evidence type="ECO:0008006" key="4">
    <source>
        <dbReference type="Google" id="ProtNLM"/>
    </source>
</evidence>
<keyword evidence="1" id="KW-0812">Transmembrane</keyword>
<keyword evidence="1" id="KW-1133">Transmembrane helix</keyword>
<proteinExistence type="predicted"/>
<name>A0A3S9SGG9_EIKCO</name>
<dbReference type="AlphaFoldDB" id="A0A3S9SGG9"/>
<dbReference type="EMBL" id="CP034670">
    <property type="protein sequence ID" value="AZR58577.1"/>
    <property type="molecule type" value="Genomic_DNA"/>
</dbReference>
<protein>
    <recommendedName>
        <fullName evidence="4">DUF2730 family protein</fullName>
    </recommendedName>
</protein>
<reference evidence="2 3" key="1">
    <citation type="submission" date="2018-12" db="EMBL/GenBank/DDBJ databases">
        <title>Genome sequencing of Eikenella corrodens KCOM 3110 (= JS217).</title>
        <authorList>
            <person name="Koo J.-K."/>
            <person name="Park S.-N."/>
            <person name="Lim Y.K."/>
        </authorList>
    </citation>
    <scope>NUCLEOTIDE SEQUENCE [LARGE SCALE GENOMIC DNA]</scope>
    <source>
        <strain evidence="2 3">KCOM 3110</strain>
    </source>
</reference>
<dbReference type="Proteomes" id="UP000282435">
    <property type="component" value="Chromosome"/>
</dbReference>
<sequence length="102" mass="11920">MKKFLTVQNGIIVALCIMVGLSWYITSRLHERISLLEFIALDIKNIRQDIDDIKTKQRISGSQSYQGMDLDVMNSRERLDKLEKDISYLDTRVYSIEMKVGY</sequence>
<feature type="transmembrane region" description="Helical" evidence="1">
    <location>
        <begin position="6"/>
        <end position="25"/>
    </location>
</feature>
<evidence type="ECO:0000256" key="1">
    <source>
        <dbReference type="SAM" id="Phobius"/>
    </source>
</evidence>
<organism evidence="2 3">
    <name type="scientific">Eikenella corrodens</name>
    <dbReference type="NCBI Taxonomy" id="539"/>
    <lineage>
        <taxon>Bacteria</taxon>
        <taxon>Pseudomonadati</taxon>
        <taxon>Pseudomonadota</taxon>
        <taxon>Betaproteobacteria</taxon>
        <taxon>Neisseriales</taxon>
        <taxon>Neisseriaceae</taxon>
        <taxon>Eikenella</taxon>
    </lineage>
</organism>
<gene>
    <name evidence="2" type="ORF">ELB75_00060</name>
</gene>
<evidence type="ECO:0000313" key="2">
    <source>
        <dbReference type="EMBL" id="AZR58577.1"/>
    </source>
</evidence>
<dbReference type="RefSeq" id="WP_126982149.1">
    <property type="nucleotide sequence ID" value="NZ_CP034670.1"/>
</dbReference>